<dbReference type="VEuPathDB" id="FungiDB:MGL_2785"/>
<comment type="caution">
    <text evidence="2">The sequence shown here is derived from an EMBL/GenBank/DDBJ whole genome shotgun (WGS) entry which is preliminary data.</text>
</comment>
<evidence type="ECO:0000313" key="3">
    <source>
        <dbReference type="Proteomes" id="UP000008837"/>
    </source>
</evidence>
<protein>
    <submittedName>
        <fullName evidence="2">Uncharacterized protein</fullName>
    </submittedName>
</protein>
<evidence type="ECO:0000313" key="2">
    <source>
        <dbReference type="EMBL" id="EDP42585.1"/>
    </source>
</evidence>
<keyword evidence="1" id="KW-1133">Transmembrane helix</keyword>
<dbReference type="GeneID" id="5854100"/>
<dbReference type="OrthoDB" id="2524788at2759"/>
<dbReference type="Proteomes" id="UP000008837">
    <property type="component" value="Unassembled WGS sequence"/>
</dbReference>
<accession>A8Q5J3</accession>
<dbReference type="AlphaFoldDB" id="A8Q5J3"/>
<feature type="transmembrane region" description="Helical" evidence="1">
    <location>
        <begin position="171"/>
        <end position="191"/>
    </location>
</feature>
<proteinExistence type="predicted"/>
<keyword evidence="1" id="KW-0472">Membrane</keyword>
<keyword evidence="3" id="KW-1185">Reference proteome</keyword>
<dbReference type="EMBL" id="AAYY01000010">
    <property type="protein sequence ID" value="EDP42585.1"/>
    <property type="molecule type" value="Genomic_DNA"/>
</dbReference>
<gene>
    <name evidence="2" type="ORF">MGL_2785</name>
</gene>
<reference evidence="2 3" key="1">
    <citation type="journal article" date="2007" name="Proc. Natl. Acad. Sci. U.S.A.">
        <title>Dandruff-associated Malassezia genomes reveal convergent and divergent virulence traits shared with plant and human fungal pathogens.</title>
        <authorList>
            <person name="Xu J."/>
            <person name="Saunders C.W."/>
            <person name="Hu P."/>
            <person name="Grant R.A."/>
            <person name="Boekhout T."/>
            <person name="Kuramae E.E."/>
            <person name="Kronstad J.W."/>
            <person name="Deangelis Y.M."/>
            <person name="Reeder N.L."/>
            <person name="Johnstone K.R."/>
            <person name="Leland M."/>
            <person name="Fieno A.M."/>
            <person name="Begley W.M."/>
            <person name="Sun Y."/>
            <person name="Lacey M.P."/>
            <person name="Chaudhary T."/>
            <person name="Keough T."/>
            <person name="Chu L."/>
            <person name="Sears R."/>
            <person name="Yuan B."/>
            <person name="Dawson T.L.Jr."/>
        </authorList>
    </citation>
    <scope>NUCLEOTIDE SEQUENCE [LARGE SCALE GENOMIC DNA]</scope>
    <source>
        <strain evidence="3">ATCC MYA-4612 / CBS 7966</strain>
    </source>
</reference>
<dbReference type="InParanoid" id="A8Q5J3"/>
<dbReference type="RefSeq" id="XP_001729799.1">
    <property type="nucleotide sequence ID" value="XM_001729747.1"/>
</dbReference>
<organism evidence="2 3">
    <name type="scientific">Malassezia globosa (strain ATCC MYA-4612 / CBS 7966)</name>
    <name type="common">Dandruff-associated fungus</name>
    <dbReference type="NCBI Taxonomy" id="425265"/>
    <lineage>
        <taxon>Eukaryota</taxon>
        <taxon>Fungi</taxon>
        <taxon>Dikarya</taxon>
        <taxon>Basidiomycota</taxon>
        <taxon>Ustilaginomycotina</taxon>
        <taxon>Malasseziomycetes</taxon>
        <taxon>Malasseziales</taxon>
        <taxon>Malasseziaceae</taxon>
        <taxon>Malassezia</taxon>
    </lineage>
</organism>
<evidence type="ECO:0000256" key="1">
    <source>
        <dbReference type="SAM" id="Phobius"/>
    </source>
</evidence>
<dbReference type="OMA" id="LQYGCLA"/>
<dbReference type="KEGG" id="mgl:MGL_2785"/>
<keyword evidence="1" id="KW-0812">Transmembrane</keyword>
<sequence>MSLMCSIALIMNIKPYAPRKEGTDMSSNAYASLWCVSNIMLTRHQFFSFYDYVLGGPKNDQAYLLTHRGVQGAQISSVAATPVYLLNAIRNRRFALKGLARYNWILPILGAGIGAGVGWAESIQISAPLLAYRTSAVRADTERMRRDDFHLIGSVVGALTLPALFLRHVGLFHGILGGASLGGATGVLTFYGKRYSEDSLPDLPIPGTEQKVELK</sequence>
<name>A8Q5J3_MALGO</name>